<accession>A0A2U2BTD3</accession>
<sequence length="136" mass="14292">MAGIVLTYVLAAAACTAALAIARLVLGGADENFALSTALSFLFFFVAGGLAWRIGALFARESLIARSFVAWGGVALVLLVWDLAPRMANRPLGEAADVLIINLPVFVGGWLGSALVWGAVFRLRRSENVQTTDVAA</sequence>
<dbReference type="RefSeq" id="WP_109252493.1">
    <property type="nucleotide sequence ID" value="NZ_QEXV01000003.1"/>
</dbReference>
<dbReference type="EMBL" id="QEXV01000003">
    <property type="protein sequence ID" value="PWE17262.1"/>
    <property type="molecule type" value="Genomic_DNA"/>
</dbReference>
<feature type="transmembrane region" description="Helical" evidence="1">
    <location>
        <begin position="32"/>
        <end position="51"/>
    </location>
</feature>
<keyword evidence="1" id="KW-0812">Transmembrane</keyword>
<proteinExistence type="predicted"/>
<evidence type="ECO:0000313" key="3">
    <source>
        <dbReference type="Proteomes" id="UP000245168"/>
    </source>
</evidence>
<dbReference type="Proteomes" id="UP000245168">
    <property type="component" value="Unassembled WGS sequence"/>
</dbReference>
<reference evidence="3" key="1">
    <citation type="submission" date="2018-05" db="EMBL/GenBank/DDBJ databases">
        <authorList>
            <person name="Liu B.-T."/>
        </authorList>
    </citation>
    <scope>NUCLEOTIDE SEQUENCE [LARGE SCALE GENOMIC DNA]</scope>
    <source>
        <strain evidence="3">WD6-1</strain>
    </source>
</reference>
<keyword evidence="1" id="KW-0472">Membrane</keyword>
<feature type="transmembrane region" description="Helical" evidence="1">
    <location>
        <begin position="101"/>
        <end position="121"/>
    </location>
</feature>
<dbReference type="AlphaFoldDB" id="A0A2U2BTD3"/>
<keyword evidence="3" id="KW-1185">Reference proteome</keyword>
<organism evidence="2 3">
    <name type="scientific">Marinicauda salina</name>
    <dbReference type="NCBI Taxonomy" id="2135793"/>
    <lineage>
        <taxon>Bacteria</taxon>
        <taxon>Pseudomonadati</taxon>
        <taxon>Pseudomonadota</taxon>
        <taxon>Alphaproteobacteria</taxon>
        <taxon>Maricaulales</taxon>
        <taxon>Maricaulaceae</taxon>
        <taxon>Marinicauda</taxon>
    </lineage>
</organism>
<evidence type="ECO:0000313" key="2">
    <source>
        <dbReference type="EMBL" id="PWE17262.1"/>
    </source>
</evidence>
<keyword evidence="1" id="KW-1133">Transmembrane helix</keyword>
<protein>
    <submittedName>
        <fullName evidence="2">Uncharacterized protein</fullName>
    </submittedName>
</protein>
<name>A0A2U2BTD3_9PROT</name>
<gene>
    <name evidence="2" type="ORF">DDZ18_06110</name>
</gene>
<comment type="caution">
    <text evidence="2">The sequence shown here is derived from an EMBL/GenBank/DDBJ whole genome shotgun (WGS) entry which is preliminary data.</text>
</comment>
<evidence type="ECO:0000256" key="1">
    <source>
        <dbReference type="SAM" id="Phobius"/>
    </source>
</evidence>
<feature type="transmembrane region" description="Helical" evidence="1">
    <location>
        <begin position="63"/>
        <end position="81"/>
    </location>
</feature>